<protein>
    <submittedName>
        <fullName evidence="2">Putative nucleic acid-binding protein</fullName>
    </submittedName>
</protein>
<gene>
    <name evidence="2" type="ORF">EV688_10956</name>
</gene>
<dbReference type="CDD" id="cd18686">
    <property type="entry name" value="PIN_VapC-like"/>
    <property type="match status" value="1"/>
</dbReference>
<organism evidence="2 3">
    <name type="scientific">Chromatocurvus halotolerans</name>
    <dbReference type="NCBI Taxonomy" id="1132028"/>
    <lineage>
        <taxon>Bacteria</taxon>
        <taxon>Pseudomonadati</taxon>
        <taxon>Pseudomonadota</taxon>
        <taxon>Gammaproteobacteria</taxon>
        <taxon>Cellvibrionales</taxon>
        <taxon>Halieaceae</taxon>
        <taxon>Chromatocurvus</taxon>
    </lineage>
</organism>
<dbReference type="RefSeq" id="WP_117318305.1">
    <property type="nucleotide sequence ID" value="NZ_QQSW01000011.1"/>
</dbReference>
<dbReference type="OrthoDB" id="199285at2"/>
<dbReference type="InterPro" id="IPR029060">
    <property type="entry name" value="PIN-like_dom_sf"/>
</dbReference>
<accession>A0A4R2KNP6</accession>
<dbReference type="Proteomes" id="UP000294980">
    <property type="component" value="Unassembled WGS sequence"/>
</dbReference>
<dbReference type="Gene3D" id="3.40.50.1010">
    <property type="entry name" value="5'-nuclease"/>
    <property type="match status" value="1"/>
</dbReference>
<comment type="caution">
    <text evidence="2">The sequence shown here is derived from an EMBL/GenBank/DDBJ whole genome shotgun (WGS) entry which is preliminary data.</text>
</comment>
<dbReference type="AlphaFoldDB" id="A0A4R2KNP6"/>
<evidence type="ECO:0000259" key="1">
    <source>
        <dbReference type="Pfam" id="PF01850"/>
    </source>
</evidence>
<dbReference type="InterPro" id="IPR002716">
    <property type="entry name" value="PIN_dom"/>
</dbReference>
<evidence type="ECO:0000313" key="2">
    <source>
        <dbReference type="EMBL" id="TCO75333.1"/>
    </source>
</evidence>
<dbReference type="EMBL" id="SLWX01000009">
    <property type="protein sequence ID" value="TCO75333.1"/>
    <property type="molecule type" value="Genomic_DNA"/>
</dbReference>
<dbReference type="SUPFAM" id="SSF88723">
    <property type="entry name" value="PIN domain-like"/>
    <property type="match status" value="1"/>
</dbReference>
<keyword evidence="3" id="KW-1185">Reference proteome</keyword>
<reference evidence="2 3" key="1">
    <citation type="submission" date="2019-03" db="EMBL/GenBank/DDBJ databases">
        <title>Genomic Encyclopedia of Type Strains, Phase IV (KMG-IV): sequencing the most valuable type-strain genomes for metagenomic binning, comparative biology and taxonomic classification.</title>
        <authorList>
            <person name="Goeker M."/>
        </authorList>
    </citation>
    <scope>NUCLEOTIDE SEQUENCE [LARGE SCALE GENOMIC DNA]</scope>
    <source>
        <strain evidence="2 3">DSM 23344</strain>
    </source>
</reference>
<proteinExistence type="predicted"/>
<sequence length="127" mass="13779">MNVVDSSAWLSYFAGDQHAGAFAEPIENVPELLVPSITLAEVFRAVLHQLGEETALVVTAHMKQGKVVSLDSDLASDAARLGALHKLPLADSIVFATAQKYAAVVWTMDKDFKGLPNVRYLSRKKAK</sequence>
<dbReference type="Pfam" id="PF01850">
    <property type="entry name" value="PIN"/>
    <property type="match status" value="1"/>
</dbReference>
<name>A0A4R2KNP6_9GAMM</name>
<evidence type="ECO:0000313" key="3">
    <source>
        <dbReference type="Proteomes" id="UP000294980"/>
    </source>
</evidence>
<feature type="domain" description="PIN" evidence="1">
    <location>
        <begin position="3"/>
        <end position="114"/>
    </location>
</feature>